<dbReference type="EMBL" id="KN832988">
    <property type="protein sequence ID" value="KIM84097.1"/>
    <property type="molecule type" value="Genomic_DNA"/>
</dbReference>
<feature type="compositionally biased region" description="Polar residues" evidence="1">
    <location>
        <begin position="441"/>
        <end position="458"/>
    </location>
</feature>
<dbReference type="OrthoDB" id="2450055at2759"/>
<feature type="compositionally biased region" description="Polar residues" evidence="1">
    <location>
        <begin position="297"/>
        <end position="320"/>
    </location>
</feature>
<feature type="region of interest" description="Disordered" evidence="1">
    <location>
        <begin position="718"/>
        <end position="773"/>
    </location>
</feature>
<feature type="compositionally biased region" description="Basic and acidic residues" evidence="1">
    <location>
        <begin position="406"/>
        <end position="418"/>
    </location>
</feature>
<dbReference type="AlphaFoldDB" id="A0A0C3C3F3"/>
<dbReference type="InParanoid" id="A0A0C3C3F3"/>
<organism evidence="2 3">
    <name type="scientific">Piloderma croceum (strain F 1598)</name>
    <dbReference type="NCBI Taxonomy" id="765440"/>
    <lineage>
        <taxon>Eukaryota</taxon>
        <taxon>Fungi</taxon>
        <taxon>Dikarya</taxon>
        <taxon>Basidiomycota</taxon>
        <taxon>Agaricomycotina</taxon>
        <taxon>Agaricomycetes</taxon>
        <taxon>Agaricomycetidae</taxon>
        <taxon>Atheliales</taxon>
        <taxon>Atheliaceae</taxon>
        <taxon>Piloderma</taxon>
    </lineage>
</organism>
<dbReference type="STRING" id="765440.A0A0C3C3F3"/>
<feature type="compositionally biased region" description="Low complexity" evidence="1">
    <location>
        <begin position="277"/>
        <end position="290"/>
    </location>
</feature>
<reference evidence="3" key="2">
    <citation type="submission" date="2015-01" db="EMBL/GenBank/DDBJ databases">
        <title>Evolutionary Origins and Diversification of the Mycorrhizal Mutualists.</title>
        <authorList>
            <consortium name="DOE Joint Genome Institute"/>
            <consortium name="Mycorrhizal Genomics Consortium"/>
            <person name="Kohler A."/>
            <person name="Kuo A."/>
            <person name="Nagy L.G."/>
            <person name="Floudas D."/>
            <person name="Copeland A."/>
            <person name="Barry K.W."/>
            <person name="Cichocki N."/>
            <person name="Veneault-Fourrey C."/>
            <person name="LaButti K."/>
            <person name="Lindquist E.A."/>
            <person name="Lipzen A."/>
            <person name="Lundell T."/>
            <person name="Morin E."/>
            <person name="Murat C."/>
            <person name="Riley R."/>
            <person name="Ohm R."/>
            <person name="Sun H."/>
            <person name="Tunlid A."/>
            <person name="Henrissat B."/>
            <person name="Grigoriev I.V."/>
            <person name="Hibbett D.S."/>
            <person name="Martin F."/>
        </authorList>
    </citation>
    <scope>NUCLEOTIDE SEQUENCE [LARGE SCALE GENOMIC DNA]</scope>
    <source>
        <strain evidence="3">F 1598</strain>
    </source>
</reference>
<proteinExistence type="predicted"/>
<feature type="compositionally biased region" description="Basic and acidic residues" evidence="1">
    <location>
        <begin position="650"/>
        <end position="676"/>
    </location>
</feature>
<keyword evidence="3" id="KW-1185">Reference proteome</keyword>
<feature type="region of interest" description="Disordered" evidence="1">
    <location>
        <begin position="230"/>
        <end position="253"/>
    </location>
</feature>
<feature type="compositionally biased region" description="Polar residues" evidence="1">
    <location>
        <begin position="424"/>
        <end position="434"/>
    </location>
</feature>
<dbReference type="HOGENOM" id="CLU_012567_0_0_1"/>
<feature type="region of interest" description="Disordered" evidence="1">
    <location>
        <begin position="486"/>
        <end position="516"/>
    </location>
</feature>
<sequence length="877" mass="96799">MANGPPTEPVLLERAEIHKSCKSLETLVNVLNDYCEAASAIVALQKKLAKALRETAGLKVTGEIAANALNASASIFEVKSDIDTKFGKIADKEYDAINVDVKKWFKKLAKEERAHDERVNTANIRIKQAGQTYEKKSKKNARDANDEHGRYINLISSLAPEISQLKLDHALLVTQKHISTTYYVAACLSRIADTEWVRSCEEVRRFSATIGQLGQWRALCEGAWTGSIPQDLPDLDEAHTQSSSGPGDEQLTPQITPIATMEIYDSRNSLSATEQNRATSTTRSRTTSSREPFISRKPSNIPSSAAKQARTSSFNDQSASLDAPKASFAGKDKWTDTMGSVASLSSFPSPPTHVPMPLTSTELDVQSPRSRQPQAASTPSGAAPLSESPKPWNIEEGMANVLALNEEPKSPRTRHDGLKVPTMTPITPNTQENSRLGLGISKSTDANTLTSGQSSSGSYPDKDPINSPTFWTQTARQSLHISDAAQGIEKSSSAGSTDTASSAAYKQQNDYLPDEFGLDRSERYGQLKSKSMNAVNTQGPETNTSGSIVAAMRNRYANTAESSLPSPKDVPRLPLSVNELASRYKPIDVPASPRQVMASPADEQQPRSLEVLSPRPTSYSTDRTPDGRYMRFPSPSTEANMEELARRRRQREELAEQEKQQERQQEMKQKERTFEDRQQEIEMRTRELERDRALTVNSRDSDTRSDAGYTVKTTRISDLQEPQRRYSQFDSPTPAIPQGRYSYSTTHLVPPLSSMELSHSRSQPSSPANESRSLTTADHADFCGCESCSVSKYRTRNIPSPHDLRPPEPPITLRPDKPKGWIRRLSMPMGNAFSLDSKKSNPSLKNGMTSLVGEDGRIRSFEQGGISNRNMSDVGRR</sequence>
<evidence type="ECO:0000313" key="3">
    <source>
        <dbReference type="Proteomes" id="UP000054166"/>
    </source>
</evidence>
<feature type="compositionally biased region" description="Polar residues" evidence="1">
    <location>
        <begin position="755"/>
        <end position="773"/>
    </location>
</feature>
<feature type="compositionally biased region" description="Polar residues" evidence="1">
    <location>
        <begin position="840"/>
        <end position="849"/>
    </location>
</feature>
<feature type="region of interest" description="Disordered" evidence="1">
    <location>
        <begin position="405"/>
        <end position="469"/>
    </location>
</feature>
<feature type="region of interest" description="Disordered" evidence="1">
    <location>
        <begin position="342"/>
        <end position="392"/>
    </location>
</feature>
<dbReference type="Proteomes" id="UP000054166">
    <property type="component" value="Unassembled WGS sequence"/>
</dbReference>
<feature type="region of interest" description="Disordered" evidence="1">
    <location>
        <begin position="799"/>
        <end position="818"/>
    </location>
</feature>
<gene>
    <name evidence="2" type="ORF">PILCRDRAFT_818398</name>
</gene>
<name>A0A0C3C3F3_PILCF</name>
<evidence type="ECO:0000313" key="2">
    <source>
        <dbReference type="EMBL" id="KIM84097.1"/>
    </source>
</evidence>
<feature type="compositionally biased region" description="Polar residues" evidence="1">
    <location>
        <begin position="358"/>
        <end position="380"/>
    </location>
</feature>
<protein>
    <submittedName>
        <fullName evidence="2">Uncharacterized protein</fullName>
    </submittedName>
</protein>
<feature type="compositionally biased region" description="Polar residues" evidence="1">
    <location>
        <begin position="240"/>
        <end position="253"/>
    </location>
</feature>
<feature type="region of interest" description="Disordered" evidence="1">
    <location>
        <begin position="586"/>
        <end position="676"/>
    </location>
</feature>
<feature type="region of interest" description="Disordered" evidence="1">
    <location>
        <begin position="832"/>
        <end position="877"/>
    </location>
</feature>
<feature type="compositionally biased region" description="Low complexity" evidence="1">
    <location>
        <begin position="491"/>
        <end position="504"/>
    </location>
</feature>
<reference evidence="2 3" key="1">
    <citation type="submission" date="2014-04" db="EMBL/GenBank/DDBJ databases">
        <authorList>
            <consortium name="DOE Joint Genome Institute"/>
            <person name="Kuo A."/>
            <person name="Tarkka M."/>
            <person name="Buscot F."/>
            <person name="Kohler A."/>
            <person name="Nagy L.G."/>
            <person name="Floudas D."/>
            <person name="Copeland A."/>
            <person name="Barry K.W."/>
            <person name="Cichocki N."/>
            <person name="Veneault-Fourrey C."/>
            <person name="LaButti K."/>
            <person name="Lindquist E.A."/>
            <person name="Lipzen A."/>
            <person name="Lundell T."/>
            <person name="Morin E."/>
            <person name="Murat C."/>
            <person name="Sun H."/>
            <person name="Tunlid A."/>
            <person name="Henrissat B."/>
            <person name="Grigoriev I.V."/>
            <person name="Hibbett D.S."/>
            <person name="Martin F."/>
            <person name="Nordberg H.P."/>
            <person name="Cantor M.N."/>
            <person name="Hua S.X."/>
        </authorList>
    </citation>
    <scope>NUCLEOTIDE SEQUENCE [LARGE SCALE GENOMIC DNA]</scope>
    <source>
        <strain evidence="2 3">F 1598</strain>
    </source>
</reference>
<evidence type="ECO:0000256" key="1">
    <source>
        <dbReference type="SAM" id="MobiDB-lite"/>
    </source>
</evidence>
<accession>A0A0C3C3F3</accession>
<feature type="compositionally biased region" description="Polar residues" evidence="1">
    <location>
        <begin position="267"/>
        <end position="276"/>
    </location>
</feature>
<feature type="region of interest" description="Disordered" evidence="1">
    <location>
        <begin position="267"/>
        <end position="324"/>
    </location>
</feature>